<accession>K9H6T2</accession>
<name>K9H6T2_9PROT</name>
<evidence type="ECO:0000313" key="3">
    <source>
        <dbReference type="Proteomes" id="UP000009881"/>
    </source>
</evidence>
<gene>
    <name evidence="2" type="ORF">C882_1602</name>
</gene>
<evidence type="ECO:0000256" key="1">
    <source>
        <dbReference type="SAM" id="MobiDB-lite"/>
    </source>
</evidence>
<proteinExistence type="predicted"/>
<sequence length="37" mass="4388">MTVFAEDPTKVPEQRRREQRRVGRREALFRSTPSGDQ</sequence>
<feature type="compositionally biased region" description="Basic and acidic residues" evidence="1">
    <location>
        <begin position="7"/>
        <end position="28"/>
    </location>
</feature>
<keyword evidence="3" id="KW-1185">Reference proteome</keyword>
<protein>
    <submittedName>
        <fullName evidence="2">Uncharacterized protein</fullName>
    </submittedName>
</protein>
<feature type="region of interest" description="Disordered" evidence="1">
    <location>
        <begin position="1"/>
        <end position="37"/>
    </location>
</feature>
<evidence type="ECO:0000313" key="2">
    <source>
        <dbReference type="EMBL" id="EKV32764.1"/>
    </source>
</evidence>
<dbReference type="Proteomes" id="UP000009881">
    <property type="component" value="Unassembled WGS sequence"/>
</dbReference>
<dbReference type="EMBL" id="ANHY01000002">
    <property type="protein sequence ID" value="EKV32764.1"/>
    <property type="molecule type" value="Genomic_DNA"/>
</dbReference>
<reference evidence="2 3" key="1">
    <citation type="journal article" date="2013" name="Genome Announc.">
        <title>Draft Genome Sequence of an Alphaproteobacterium, Caenispirillum salinarum AK4(T), Isolated from a Solar Saltern.</title>
        <authorList>
            <person name="Khatri I."/>
            <person name="Singh A."/>
            <person name="Korpole S."/>
            <person name="Pinnaka A.K."/>
            <person name="Subramanian S."/>
        </authorList>
    </citation>
    <scope>NUCLEOTIDE SEQUENCE [LARGE SCALE GENOMIC DNA]</scope>
    <source>
        <strain evidence="2 3">AK4</strain>
    </source>
</reference>
<dbReference type="STRING" id="1238182.C882_1602"/>
<dbReference type="AlphaFoldDB" id="K9H6T2"/>
<organism evidence="2 3">
    <name type="scientific">Caenispirillum salinarum AK4</name>
    <dbReference type="NCBI Taxonomy" id="1238182"/>
    <lineage>
        <taxon>Bacteria</taxon>
        <taxon>Pseudomonadati</taxon>
        <taxon>Pseudomonadota</taxon>
        <taxon>Alphaproteobacteria</taxon>
        <taxon>Rhodospirillales</taxon>
        <taxon>Novispirillaceae</taxon>
        <taxon>Caenispirillum</taxon>
    </lineage>
</organism>
<comment type="caution">
    <text evidence="2">The sequence shown here is derived from an EMBL/GenBank/DDBJ whole genome shotgun (WGS) entry which is preliminary data.</text>
</comment>